<evidence type="ECO:0000256" key="9">
    <source>
        <dbReference type="ARBA" id="ARBA00022777"/>
    </source>
</evidence>
<dbReference type="EMBL" id="JAQQWP010000009">
    <property type="protein sequence ID" value="KAK8100808.1"/>
    <property type="molecule type" value="Genomic_DNA"/>
</dbReference>
<organism evidence="18 19">
    <name type="scientific">Apiospora kogelbergensis</name>
    <dbReference type="NCBI Taxonomy" id="1337665"/>
    <lineage>
        <taxon>Eukaryota</taxon>
        <taxon>Fungi</taxon>
        <taxon>Dikarya</taxon>
        <taxon>Ascomycota</taxon>
        <taxon>Pezizomycotina</taxon>
        <taxon>Sordariomycetes</taxon>
        <taxon>Xylariomycetidae</taxon>
        <taxon>Amphisphaeriales</taxon>
        <taxon>Apiosporaceae</taxon>
        <taxon>Apiospora</taxon>
    </lineage>
</organism>
<evidence type="ECO:0000256" key="4">
    <source>
        <dbReference type="ARBA" id="ARBA00013948"/>
    </source>
</evidence>
<dbReference type="PROSITE" id="PS50011">
    <property type="entry name" value="PROTEIN_KINASE_DOM"/>
    <property type="match status" value="1"/>
</dbReference>
<dbReference type="GO" id="GO:0005737">
    <property type="term" value="C:cytoplasm"/>
    <property type="evidence" value="ECO:0007669"/>
    <property type="project" value="TreeGrafter"/>
</dbReference>
<evidence type="ECO:0000313" key="18">
    <source>
        <dbReference type="EMBL" id="KAK8100808.1"/>
    </source>
</evidence>
<dbReference type="Gene3D" id="3.30.200.20">
    <property type="entry name" value="Phosphorylase Kinase, domain 1"/>
    <property type="match status" value="1"/>
</dbReference>
<evidence type="ECO:0000256" key="8">
    <source>
        <dbReference type="ARBA" id="ARBA00022741"/>
    </source>
</evidence>
<evidence type="ECO:0000256" key="5">
    <source>
        <dbReference type="ARBA" id="ARBA00019973"/>
    </source>
</evidence>
<evidence type="ECO:0000256" key="7">
    <source>
        <dbReference type="ARBA" id="ARBA00022679"/>
    </source>
</evidence>
<sequence>MAKVEITFTRQPCSLSQPIGQVVHTTGVTDNQPEETVRRYQPLDDPEDLEDVEHYKKGGYHPVHLGDLLDDRFEVFHKLGYGPDATVWLCLDNKTQDWRAVKIMLASLSSPSLIACSYLTDGVGGSCAELRLMQHLEAKGIDAEEARRHHIMVPDEIFQIMGPNGTHLCFVLSVLGPSILSKLNVPVAHGDLLQQVAEGIQFLHHHGVRHGDVRPQNMLLRLRDDGFAKDDMDLLLGLPELEKVRRAISDGDGDGDRDPGPHAPRYLVRPTSLEGLGVEDEVVVVDSGGYYHNAEGAPMHPDLPLAYAAPEVVYASAEETVPRFESDVWALGCTIAELRCGKSVLGIARYGGGEEKYLEDLEYLFGPLPDLYRRAKEPWVDGPPDEDTQTALTESDERRCDMPSQPLSMTSGELVQSRKDSFSRSGRSCPIEAAISQERHWFNFPLDAEGEPDQSQDMVAFSQSIPESEVPELGDLLRKVLKYNPSERISIEEILQHQWFQGLRDKMRASELRDSVSASSSPLSPKLEPLLWRRETEQGKPKADHIQTKSPIDSQPTKSTFFVDRMLVGAVMASLCWATALALLTVAGLRFEWVRLGQIGMVTDSQQLLQLSHSEGQLHLPVKAASRSPIECNCVIS</sequence>
<evidence type="ECO:0000256" key="14">
    <source>
        <dbReference type="ARBA" id="ARBA00048679"/>
    </source>
</evidence>
<keyword evidence="16" id="KW-1133">Transmembrane helix</keyword>
<evidence type="ECO:0000256" key="13">
    <source>
        <dbReference type="ARBA" id="ARBA00047899"/>
    </source>
</evidence>
<proteinExistence type="predicted"/>
<dbReference type="GO" id="GO:0050684">
    <property type="term" value="P:regulation of mRNA processing"/>
    <property type="evidence" value="ECO:0007669"/>
    <property type="project" value="TreeGrafter"/>
</dbReference>
<evidence type="ECO:0000256" key="10">
    <source>
        <dbReference type="ARBA" id="ARBA00022840"/>
    </source>
</evidence>
<comment type="subunit">
    <text evidence="2">Component of the EKC/KEOPS complex composed of at least BUD32, CGI121, GON7, KAE1 and PCC1; the whole complex dimerizes.</text>
</comment>
<keyword evidence="16" id="KW-0812">Transmembrane</keyword>
<accession>A0AAW0QHX7</accession>
<dbReference type="PANTHER" id="PTHR47634">
    <property type="entry name" value="PROTEIN KINASE DOMAIN-CONTAINING PROTEIN-RELATED"/>
    <property type="match status" value="1"/>
</dbReference>
<dbReference type="Proteomes" id="UP001392437">
    <property type="component" value="Unassembled WGS sequence"/>
</dbReference>
<dbReference type="AlphaFoldDB" id="A0AAW0QHX7"/>
<name>A0AAW0QHX7_9PEZI</name>
<feature type="domain" description="Protein kinase" evidence="17">
    <location>
        <begin position="73"/>
        <end position="500"/>
    </location>
</feature>
<keyword evidence="19" id="KW-1185">Reference proteome</keyword>
<keyword evidence="7" id="KW-0808">Transferase</keyword>
<feature type="transmembrane region" description="Helical" evidence="16">
    <location>
        <begin position="566"/>
        <end position="589"/>
    </location>
</feature>
<evidence type="ECO:0000256" key="15">
    <source>
        <dbReference type="SAM" id="MobiDB-lite"/>
    </source>
</evidence>
<keyword evidence="6" id="KW-0723">Serine/threonine-protein kinase</keyword>
<evidence type="ECO:0000256" key="2">
    <source>
        <dbReference type="ARBA" id="ARBA00011534"/>
    </source>
</evidence>
<keyword evidence="8" id="KW-0547">Nucleotide-binding</keyword>
<dbReference type="InterPro" id="IPR011009">
    <property type="entry name" value="Kinase-like_dom_sf"/>
</dbReference>
<evidence type="ECO:0000313" key="19">
    <source>
        <dbReference type="Proteomes" id="UP001392437"/>
    </source>
</evidence>
<comment type="catalytic activity">
    <reaction evidence="13">
        <text>L-threonyl-[protein] + ATP = O-phospho-L-threonyl-[protein] + ADP + H(+)</text>
        <dbReference type="Rhea" id="RHEA:46608"/>
        <dbReference type="Rhea" id="RHEA-COMP:11060"/>
        <dbReference type="Rhea" id="RHEA-COMP:11605"/>
        <dbReference type="ChEBI" id="CHEBI:15378"/>
        <dbReference type="ChEBI" id="CHEBI:30013"/>
        <dbReference type="ChEBI" id="CHEBI:30616"/>
        <dbReference type="ChEBI" id="CHEBI:61977"/>
        <dbReference type="ChEBI" id="CHEBI:456216"/>
        <dbReference type="EC" id="2.7.11.1"/>
    </reaction>
</comment>
<dbReference type="GO" id="GO:0005634">
    <property type="term" value="C:nucleus"/>
    <property type="evidence" value="ECO:0007669"/>
    <property type="project" value="TreeGrafter"/>
</dbReference>
<reference evidence="18 19" key="1">
    <citation type="submission" date="2023-01" db="EMBL/GenBank/DDBJ databases">
        <title>Analysis of 21 Apiospora genomes using comparative genomics revels a genus with tremendous synthesis potential of carbohydrate active enzymes and secondary metabolites.</title>
        <authorList>
            <person name="Sorensen T."/>
        </authorList>
    </citation>
    <scope>NUCLEOTIDE SEQUENCE [LARGE SCALE GENOMIC DNA]</scope>
    <source>
        <strain evidence="18 19">CBS 117206</strain>
    </source>
</reference>
<keyword evidence="10" id="KW-0067">ATP-binding</keyword>
<evidence type="ECO:0000259" key="17">
    <source>
        <dbReference type="PROSITE" id="PS50011"/>
    </source>
</evidence>
<comment type="caution">
    <text evidence="18">The sequence shown here is derived from an EMBL/GenBank/DDBJ whole genome shotgun (WGS) entry which is preliminary data.</text>
</comment>
<feature type="compositionally biased region" description="Polar residues" evidence="15">
    <location>
        <begin position="405"/>
        <end position="414"/>
    </location>
</feature>
<evidence type="ECO:0000256" key="11">
    <source>
        <dbReference type="ARBA" id="ARBA00030980"/>
    </source>
</evidence>
<dbReference type="SMART" id="SM00220">
    <property type="entry name" value="S_TKc"/>
    <property type="match status" value="1"/>
</dbReference>
<comment type="function">
    <text evidence="1">Component of the EKC/KEOPS complex that is required for the formation of a threonylcarbamoyl group on adenosine at position 37 (t(6)A37) in tRNAs that read codons beginning with adenine. The complex is probably involved in the transfer of the threonylcarbamoyl moiety of threonylcarbamoyl-AMP (TC-AMP) to the N6 group of A37. BUD32 has ATPase activity in the context of the EKC/KEOPS complex and likely plays a supporting role to the catalytic subunit KAE1. The EKC/KEOPS complex also promotes both telomere uncapping and telomere elongation. The complex is required for efficient recruitment of transcriptional coactivators.</text>
</comment>
<protein>
    <recommendedName>
        <fullName evidence="5">EKC/KEOPS complex subunit BUD32</fullName>
        <ecNumber evidence="3">2.7.11.1</ecNumber>
    </recommendedName>
    <alternativeName>
        <fullName evidence="11 12">Atypical Serine/threonine protein kinase BUD32</fullName>
    </alternativeName>
    <alternativeName>
        <fullName evidence="4">EKC/KEOPS complex subunit bud32</fullName>
    </alternativeName>
</protein>
<dbReference type="InterPro" id="IPR008266">
    <property type="entry name" value="Tyr_kinase_AS"/>
</dbReference>
<evidence type="ECO:0000256" key="12">
    <source>
        <dbReference type="ARBA" id="ARBA00033194"/>
    </source>
</evidence>
<evidence type="ECO:0000256" key="16">
    <source>
        <dbReference type="SAM" id="Phobius"/>
    </source>
</evidence>
<evidence type="ECO:0000256" key="6">
    <source>
        <dbReference type="ARBA" id="ARBA00022527"/>
    </source>
</evidence>
<gene>
    <name evidence="18" type="ORF">PG999_011182</name>
</gene>
<dbReference type="GO" id="GO:0005524">
    <property type="term" value="F:ATP binding"/>
    <property type="evidence" value="ECO:0007669"/>
    <property type="project" value="UniProtKB-KW"/>
</dbReference>
<evidence type="ECO:0000256" key="3">
    <source>
        <dbReference type="ARBA" id="ARBA00012513"/>
    </source>
</evidence>
<dbReference type="SUPFAM" id="SSF56112">
    <property type="entry name" value="Protein kinase-like (PK-like)"/>
    <property type="match status" value="1"/>
</dbReference>
<dbReference type="EC" id="2.7.11.1" evidence="3"/>
<keyword evidence="9" id="KW-0418">Kinase</keyword>
<dbReference type="Gene3D" id="1.10.510.10">
    <property type="entry name" value="Transferase(Phosphotransferase) domain 1"/>
    <property type="match status" value="1"/>
</dbReference>
<dbReference type="InterPro" id="IPR000719">
    <property type="entry name" value="Prot_kinase_dom"/>
</dbReference>
<comment type="catalytic activity">
    <reaction evidence="14">
        <text>L-seryl-[protein] + ATP = O-phospho-L-seryl-[protein] + ADP + H(+)</text>
        <dbReference type="Rhea" id="RHEA:17989"/>
        <dbReference type="Rhea" id="RHEA-COMP:9863"/>
        <dbReference type="Rhea" id="RHEA-COMP:11604"/>
        <dbReference type="ChEBI" id="CHEBI:15378"/>
        <dbReference type="ChEBI" id="CHEBI:29999"/>
        <dbReference type="ChEBI" id="CHEBI:30616"/>
        <dbReference type="ChEBI" id="CHEBI:83421"/>
        <dbReference type="ChEBI" id="CHEBI:456216"/>
        <dbReference type="EC" id="2.7.11.1"/>
    </reaction>
</comment>
<dbReference type="PANTHER" id="PTHR47634:SF9">
    <property type="entry name" value="PROTEIN KINASE DOMAIN-CONTAINING PROTEIN-RELATED"/>
    <property type="match status" value="1"/>
</dbReference>
<dbReference type="GO" id="GO:0000245">
    <property type="term" value="P:spliceosomal complex assembly"/>
    <property type="evidence" value="ECO:0007669"/>
    <property type="project" value="TreeGrafter"/>
</dbReference>
<feature type="region of interest" description="Disordered" evidence="15">
    <location>
        <begin position="376"/>
        <end position="415"/>
    </location>
</feature>
<keyword evidence="16" id="KW-0472">Membrane</keyword>
<dbReference type="InterPro" id="IPR051334">
    <property type="entry name" value="SRPK"/>
</dbReference>
<dbReference type="GO" id="GO:0004674">
    <property type="term" value="F:protein serine/threonine kinase activity"/>
    <property type="evidence" value="ECO:0007669"/>
    <property type="project" value="UniProtKB-KW"/>
</dbReference>
<evidence type="ECO:0000256" key="1">
    <source>
        <dbReference type="ARBA" id="ARBA00003747"/>
    </source>
</evidence>
<dbReference type="PROSITE" id="PS00109">
    <property type="entry name" value="PROTEIN_KINASE_TYR"/>
    <property type="match status" value="1"/>
</dbReference>